<protein>
    <submittedName>
        <fullName evidence="1">Membrane protein</fullName>
    </submittedName>
</protein>
<comment type="caution">
    <text evidence="1">The sequence shown here is derived from an EMBL/GenBank/DDBJ whole genome shotgun (WGS) entry which is preliminary data.</text>
</comment>
<evidence type="ECO:0000313" key="2">
    <source>
        <dbReference type="Proteomes" id="UP000641932"/>
    </source>
</evidence>
<reference evidence="1" key="1">
    <citation type="journal article" date="2014" name="Int. J. Syst. Evol. Microbiol.">
        <title>Complete genome sequence of Corynebacterium casei LMG S-19264T (=DSM 44701T), isolated from a smear-ripened cheese.</title>
        <authorList>
            <consortium name="US DOE Joint Genome Institute (JGI-PGF)"/>
            <person name="Walter F."/>
            <person name="Albersmeier A."/>
            <person name="Kalinowski J."/>
            <person name="Ruckert C."/>
        </authorList>
    </citation>
    <scope>NUCLEOTIDE SEQUENCE</scope>
    <source>
        <strain evidence="1">CGMCC 4.7201</strain>
    </source>
</reference>
<organism evidence="1 2">
    <name type="scientific">Wenjunlia tyrosinilytica</name>
    <dbReference type="NCBI Taxonomy" id="1544741"/>
    <lineage>
        <taxon>Bacteria</taxon>
        <taxon>Bacillati</taxon>
        <taxon>Actinomycetota</taxon>
        <taxon>Actinomycetes</taxon>
        <taxon>Kitasatosporales</taxon>
        <taxon>Streptomycetaceae</taxon>
        <taxon>Wenjunlia</taxon>
    </lineage>
</organism>
<reference evidence="1" key="2">
    <citation type="submission" date="2020-09" db="EMBL/GenBank/DDBJ databases">
        <authorList>
            <person name="Sun Q."/>
            <person name="Zhou Y."/>
        </authorList>
    </citation>
    <scope>NUCLEOTIDE SEQUENCE</scope>
    <source>
        <strain evidence="1">CGMCC 4.7201</strain>
    </source>
</reference>
<dbReference type="RefSeq" id="WP_189131674.1">
    <property type="nucleotide sequence ID" value="NZ_BMMS01000009.1"/>
</dbReference>
<name>A0A917ZMF1_9ACTN</name>
<dbReference type="AlphaFoldDB" id="A0A917ZMF1"/>
<dbReference type="Proteomes" id="UP000641932">
    <property type="component" value="Unassembled WGS sequence"/>
</dbReference>
<evidence type="ECO:0000313" key="1">
    <source>
        <dbReference type="EMBL" id="GGO87152.1"/>
    </source>
</evidence>
<proteinExistence type="predicted"/>
<gene>
    <name evidence="1" type="ORF">GCM10012280_24980</name>
</gene>
<dbReference type="EMBL" id="BMMS01000009">
    <property type="protein sequence ID" value="GGO87152.1"/>
    <property type="molecule type" value="Genomic_DNA"/>
</dbReference>
<accession>A0A917ZMF1</accession>
<sequence>MNQAARRIGKSIAFVLPVVMVLSGTLAVTRVPWATSGSDAQVLTAASHDKSAISSDAASRAATPQGALRQRLLNELQSDGPGVALTHLQQEMARTPSLAKYCTSIARSLGRATVALYGGNTYRAQKWSRPVCDTAFATGVMTAH</sequence>
<keyword evidence="2" id="KW-1185">Reference proteome</keyword>